<proteinExistence type="predicted"/>
<feature type="compositionally biased region" description="Low complexity" evidence="1">
    <location>
        <begin position="210"/>
        <end position="219"/>
    </location>
</feature>
<evidence type="ECO:0000313" key="3">
    <source>
        <dbReference type="Proteomes" id="UP001161757"/>
    </source>
</evidence>
<dbReference type="Proteomes" id="UP001161757">
    <property type="component" value="Unassembled WGS sequence"/>
</dbReference>
<dbReference type="EMBL" id="JAJGCB010000007">
    <property type="protein sequence ID" value="KAJ8991713.1"/>
    <property type="molecule type" value="Genomic_DNA"/>
</dbReference>
<protein>
    <recommendedName>
        <fullName evidence="4">Hemerythrin-like domain-containing protein</fullName>
    </recommendedName>
</protein>
<evidence type="ECO:0000256" key="1">
    <source>
        <dbReference type="SAM" id="MobiDB-lite"/>
    </source>
</evidence>
<name>A0AAN6EUT5_EXODE</name>
<reference evidence="2" key="1">
    <citation type="submission" date="2023-01" db="EMBL/GenBank/DDBJ databases">
        <title>Exophiala dermititidis isolated from Cystic Fibrosis Patient.</title>
        <authorList>
            <person name="Kurbessoian T."/>
            <person name="Crocker A."/>
            <person name="Murante D."/>
            <person name="Hogan D.A."/>
            <person name="Stajich J.E."/>
        </authorList>
    </citation>
    <scope>NUCLEOTIDE SEQUENCE</scope>
    <source>
        <strain evidence="2">Ex8</strain>
    </source>
</reference>
<evidence type="ECO:0008006" key="4">
    <source>
        <dbReference type="Google" id="ProtNLM"/>
    </source>
</evidence>
<feature type="compositionally biased region" description="Basic and acidic residues" evidence="1">
    <location>
        <begin position="271"/>
        <end position="284"/>
    </location>
</feature>
<feature type="region of interest" description="Disordered" evidence="1">
    <location>
        <begin position="199"/>
        <end position="222"/>
    </location>
</feature>
<organism evidence="2 3">
    <name type="scientific">Exophiala dermatitidis</name>
    <name type="common">Black yeast-like fungus</name>
    <name type="synonym">Wangiella dermatitidis</name>
    <dbReference type="NCBI Taxonomy" id="5970"/>
    <lineage>
        <taxon>Eukaryota</taxon>
        <taxon>Fungi</taxon>
        <taxon>Dikarya</taxon>
        <taxon>Ascomycota</taxon>
        <taxon>Pezizomycotina</taxon>
        <taxon>Eurotiomycetes</taxon>
        <taxon>Chaetothyriomycetidae</taxon>
        <taxon>Chaetothyriales</taxon>
        <taxon>Herpotrichiellaceae</taxon>
        <taxon>Exophiala</taxon>
    </lineage>
</organism>
<dbReference type="PANTHER" id="PTHR35585:SF1">
    <property type="entry name" value="HHE DOMAIN PROTEIN (AFU_ORTHOLOGUE AFUA_4G00730)"/>
    <property type="match status" value="1"/>
</dbReference>
<feature type="region of interest" description="Disordered" evidence="1">
    <location>
        <begin position="262"/>
        <end position="284"/>
    </location>
</feature>
<sequence>MNPVDDMERSFSFSTVIEHDHATINKYAVLLQKARTRDAQIRLLGEVTWRLVRHDISEELVMRPAFIEHLGPHEGQSMAEHDRLDHERAKEKLLALFERVRVRTASASSDKREETLSSASRGDGREVEGLGLKTKSDFNFNFSTTIDALFAELLQHMIIESGEQIPVLERMLDPCESQRLGREYMRTQVLTPDLELIDQSEGNGNDAGGTSTTSTTKTTKQTKARRVWRDIEDYVRTDRTRFGEIYTRIKNGASEVQVLVHGGGGGSGQLETEHAAGKDKTVKL</sequence>
<dbReference type="PANTHER" id="PTHR35585">
    <property type="entry name" value="HHE DOMAIN PROTEIN (AFU_ORTHOLOGUE AFUA_4G00730)"/>
    <property type="match status" value="1"/>
</dbReference>
<comment type="caution">
    <text evidence="2">The sequence shown here is derived from an EMBL/GenBank/DDBJ whole genome shotgun (WGS) entry which is preliminary data.</text>
</comment>
<evidence type="ECO:0000313" key="2">
    <source>
        <dbReference type="EMBL" id="KAJ8991713.1"/>
    </source>
</evidence>
<accession>A0AAN6EUT5</accession>
<feature type="region of interest" description="Disordered" evidence="1">
    <location>
        <begin position="108"/>
        <end position="128"/>
    </location>
</feature>
<dbReference type="AlphaFoldDB" id="A0AAN6EUT5"/>
<gene>
    <name evidence="2" type="ORF">HRR80_004334</name>
</gene>